<feature type="region of interest" description="Disordered" evidence="1">
    <location>
        <begin position="1"/>
        <end position="88"/>
    </location>
</feature>
<dbReference type="AlphaFoldDB" id="A0A8X6UP90"/>
<accession>A0A8X6UP90</accession>
<feature type="compositionally biased region" description="Basic and acidic residues" evidence="1">
    <location>
        <begin position="51"/>
        <end position="63"/>
    </location>
</feature>
<gene>
    <name evidence="2" type="ORF">NPIL_276101</name>
</gene>
<name>A0A8X6UP90_NEPPI</name>
<proteinExistence type="predicted"/>
<feature type="compositionally biased region" description="Basic residues" evidence="1">
    <location>
        <begin position="40"/>
        <end position="50"/>
    </location>
</feature>
<evidence type="ECO:0000313" key="3">
    <source>
        <dbReference type="Proteomes" id="UP000887013"/>
    </source>
</evidence>
<organism evidence="2 3">
    <name type="scientific">Nephila pilipes</name>
    <name type="common">Giant wood spider</name>
    <name type="synonym">Nephila maculata</name>
    <dbReference type="NCBI Taxonomy" id="299642"/>
    <lineage>
        <taxon>Eukaryota</taxon>
        <taxon>Metazoa</taxon>
        <taxon>Ecdysozoa</taxon>
        <taxon>Arthropoda</taxon>
        <taxon>Chelicerata</taxon>
        <taxon>Arachnida</taxon>
        <taxon>Araneae</taxon>
        <taxon>Araneomorphae</taxon>
        <taxon>Entelegynae</taxon>
        <taxon>Araneoidea</taxon>
        <taxon>Nephilidae</taxon>
        <taxon>Nephila</taxon>
    </lineage>
</organism>
<keyword evidence="3" id="KW-1185">Reference proteome</keyword>
<sequence length="88" mass="10154">MKRVPQQDGTRENTANPKLQRSSADRSGHKTKEPLSFTAQKKKIASRRLQRARERRGSKETGETIHNPARRSSGHIKRKKNTLDHKKQ</sequence>
<comment type="caution">
    <text evidence="2">The sequence shown here is derived from an EMBL/GenBank/DDBJ whole genome shotgun (WGS) entry which is preliminary data.</text>
</comment>
<feature type="compositionally biased region" description="Basic and acidic residues" evidence="1">
    <location>
        <begin position="23"/>
        <end position="33"/>
    </location>
</feature>
<reference evidence="2" key="1">
    <citation type="submission" date="2020-08" db="EMBL/GenBank/DDBJ databases">
        <title>Multicomponent nature underlies the extraordinary mechanical properties of spider dragline silk.</title>
        <authorList>
            <person name="Kono N."/>
            <person name="Nakamura H."/>
            <person name="Mori M."/>
            <person name="Yoshida Y."/>
            <person name="Ohtoshi R."/>
            <person name="Malay A.D."/>
            <person name="Moran D.A.P."/>
            <person name="Tomita M."/>
            <person name="Numata K."/>
            <person name="Arakawa K."/>
        </authorList>
    </citation>
    <scope>NUCLEOTIDE SEQUENCE</scope>
</reference>
<feature type="compositionally biased region" description="Basic residues" evidence="1">
    <location>
        <begin position="68"/>
        <end position="80"/>
    </location>
</feature>
<evidence type="ECO:0000313" key="2">
    <source>
        <dbReference type="EMBL" id="GFU43923.1"/>
    </source>
</evidence>
<dbReference type="EMBL" id="BMAW01085653">
    <property type="protein sequence ID" value="GFU43923.1"/>
    <property type="molecule type" value="Genomic_DNA"/>
</dbReference>
<protein>
    <submittedName>
        <fullName evidence="2">Uncharacterized protein</fullName>
    </submittedName>
</protein>
<evidence type="ECO:0000256" key="1">
    <source>
        <dbReference type="SAM" id="MobiDB-lite"/>
    </source>
</evidence>
<dbReference type="Proteomes" id="UP000887013">
    <property type="component" value="Unassembled WGS sequence"/>
</dbReference>
<feature type="compositionally biased region" description="Polar residues" evidence="1">
    <location>
        <begin position="12"/>
        <end position="22"/>
    </location>
</feature>